<reference evidence="6 7" key="1">
    <citation type="submission" date="2020-08" db="EMBL/GenBank/DDBJ databases">
        <title>Whole genome shotgun sequence of Actinocatenispora thailandica NBRC 105041.</title>
        <authorList>
            <person name="Komaki H."/>
            <person name="Tamura T."/>
        </authorList>
    </citation>
    <scope>NUCLEOTIDE SEQUENCE [LARGE SCALE GENOMIC DNA]</scope>
    <source>
        <strain evidence="6 7">NBRC 105041</strain>
    </source>
</reference>
<sequence length="185" mass="19184">MNPDDPRARRTRAALRDAALTLAAEQPPATVTVAAIAAAAGVNRATVYQHYPDRDALLADAMGDAVTAVVDQAALCPLRATGTVPPEPLVRLFEHIAARRGHYARLLSADGSARFTAALRDRLTAALADRFAAGQRPPVGPQVPATVHAAWLAGALVGVIAEASAATSPMPPTRLATACWALITT</sequence>
<dbReference type="Gene3D" id="1.10.357.10">
    <property type="entry name" value="Tetracycline Repressor, domain 2"/>
    <property type="match status" value="1"/>
</dbReference>
<organism evidence="6 7">
    <name type="scientific">Actinocatenispora thailandica</name>
    <dbReference type="NCBI Taxonomy" id="227318"/>
    <lineage>
        <taxon>Bacteria</taxon>
        <taxon>Bacillati</taxon>
        <taxon>Actinomycetota</taxon>
        <taxon>Actinomycetes</taxon>
        <taxon>Micromonosporales</taxon>
        <taxon>Micromonosporaceae</taxon>
        <taxon>Actinocatenispora</taxon>
    </lineage>
</organism>
<dbReference type="InterPro" id="IPR001647">
    <property type="entry name" value="HTH_TetR"/>
</dbReference>
<dbReference type="InterPro" id="IPR009057">
    <property type="entry name" value="Homeodomain-like_sf"/>
</dbReference>
<evidence type="ECO:0000256" key="4">
    <source>
        <dbReference type="PROSITE-ProRule" id="PRU00335"/>
    </source>
</evidence>
<evidence type="ECO:0000313" key="6">
    <source>
        <dbReference type="EMBL" id="BCJ35343.1"/>
    </source>
</evidence>
<dbReference type="EMBL" id="AP023355">
    <property type="protein sequence ID" value="BCJ35343.1"/>
    <property type="molecule type" value="Genomic_DNA"/>
</dbReference>
<dbReference type="SUPFAM" id="SSF46689">
    <property type="entry name" value="Homeodomain-like"/>
    <property type="match status" value="1"/>
</dbReference>
<evidence type="ECO:0000256" key="1">
    <source>
        <dbReference type="ARBA" id="ARBA00023015"/>
    </source>
</evidence>
<dbReference type="RefSeq" id="WP_203961894.1">
    <property type="nucleotide sequence ID" value="NZ_AP023355.1"/>
</dbReference>
<dbReference type="AlphaFoldDB" id="A0A7R7HWX2"/>
<dbReference type="PANTHER" id="PTHR30055:SF234">
    <property type="entry name" value="HTH-TYPE TRANSCRIPTIONAL REGULATOR BETI"/>
    <property type="match status" value="1"/>
</dbReference>
<dbReference type="InterPro" id="IPR050109">
    <property type="entry name" value="HTH-type_TetR-like_transc_reg"/>
</dbReference>
<name>A0A7R7HWX2_9ACTN</name>
<keyword evidence="3" id="KW-0804">Transcription</keyword>
<dbReference type="KEGG" id="atl:Athai_28460"/>
<accession>A0A7R7HWX2</accession>
<evidence type="ECO:0000256" key="3">
    <source>
        <dbReference type="ARBA" id="ARBA00023163"/>
    </source>
</evidence>
<keyword evidence="7" id="KW-1185">Reference proteome</keyword>
<keyword evidence="1" id="KW-0805">Transcription regulation</keyword>
<evidence type="ECO:0000313" key="7">
    <source>
        <dbReference type="Proteomes" id="UP000611640"/>
    </source>
</evidence>
<proteinExistence type="predicted"/>
<protein>
    <recommendedName>
        <fullName evidence="5">HTH tetR-type domain-containing protein</fullName>
    </recommendedName>
</protein>
<evidence type="ECO:0000256" key="2">
    <source>
        <dbReference type="ARBA" id="ARBA00023125"/>
    </source>
</evidence>
<dbReference type="Pfam" id="PF00440">
    <property type="entry name" value="TetR_N"/>
    <property type="match status" value="1"/>
</dbReference>
<dbReference type="PROSITE" id="PS50977">
    <property type="entry name" value="HTH_TETR_2"/>
    <property type="match status" value="1"/>
</dbReference>
<feature type="DNA-binding region" description="H-T-H motif" evidence="4">
    <location>
        <begin position="32"/>
        <end position="51"/>
    </location>
</feature>
<dbReference type="GO" id="GO:0000976">
    <property type="term" value="F:transcription cis-regulatory region binding"/>
    <property type="evidence" value="ECO:0007669"/>
    <property type="project" value="TreeGrafter"/>
</dbReference>
<feature type="domain" description="HTH tetR-type" evidence="5">
    <location>
        <begin position="9"/>
        <end position="69"/>
    </location>
</feature>
<gene>
    <name evidence="6" type="ORF">Athai_28460</name>
</gene>
<keyword evidence="2 4" id="KW-0238">DNA-binding</keyword>
<evidence type="ECO:0000259" key="5">
    <source>
        <dbReference type="PROSITE" id="PS50977"/>
    </source>
</evidence>
<dbReference type="PANTHER" id="PTHR30055">
    <property type="entry name" value="HTH-TYPE TRANSCRIPTIONAL REGULATOR RUTR"/>
    <property type="match status" value="1"/>
</dbReference>
<dbReference type="Proteomes" id="UP000611640">
    <property type="component" value="Chromosome"/>
</dbReference>
<dbReference type="GO" id="GO:0003700">
    <property type="term" value="F:DNA-binding transcription factor activity"/>
    <property type="evidence" value="ECO:0007669"/>
    <property type="project" value="TreeGrafter"/>
</dbReference>